<dbReference type="Pfam" id="PF12796">
    <property type="entry name" value="Ank_2"/>
    <property type="match status" value="1"/>
</dbReference>
<protein>
    <submittedName>
        <fullName evidence="5">Uncharacterized protein</fullName>
    </submittedName>
</protein>
<dbReference type="Pfam" id="PF22939">
    <property type="entry name" value="WHD_GPIID"/>
    <property type="match status" value="1"/>
</dbReference>
<dbReference type="EMBL" id="KZ293693">
    <property type="protein sequence ID" value="PBK85113.1"/>
    <property type="molecule type" value="Genomic_DNA"/>
</dbReference>
<sequence length="782" mass="88060">MATALGIASSVTALIGNIVTFTKYVKDVKNAPEEITQFSKELAHLEIYLTALRGLIQQSTAEDDPWLKTLKQLFAPPVDALGAAPDGLFKGLEELLDGLKEKVNNDPPQWKMMKKRLLWTLTKTSVEDDLKKIERFKTLVMSALQLDAIKLSHAIKDMLGDSKRTAEETLGIMKKQQMDKETAEVVKWLASNTVDYNDVQLETLKKCVSNTGQWILKSPEFLSWVDGSGKSHTLRCQGGPGVGKTFLASIIVNHLRSLPVVKEGKALVLSIFCDYKSTVEQTVENVLRSLLKWLVQDYGLSPLTKTLHADWETKHPSLDDLTKCLSEALQYASSHVYIVLDALDEFANDHREDLINVVRESLGHEIYLLVTLRPDIGLDVLFEGDTTLDIEASAYDIEIYIRDRLSQSRCLVSNVKGENGSILREKILNQVTEKSYGMFLLARLHMDSLAGSVRTRKTLENALAKLPDNIMGAYTEILESRINSQNNDDKVLAFRIFGWIAFARRPLTVLELQHALSVDLDSDMTAFEPDNLCSEDLLGSVCGGLITVTSNIDQWVWSRDPIVRFAHYTTQEYFMSKKDILFPQLQETITCTCLTYMSFNNFRHYDKHGVIQSTNTPSLQLPYEAYYKNVMKICHAEIVSTKALTPLDFAVQYNLLHITEVLLKRGDDPCQCKTPLLVTAIKSENLAMVKLLLDQDKIDSNILEIGTLWTPLSYAAQWGGIEIVEMLLQSDKVDVDCKDSTGRTPFSYAAQRGATEIVEMLLQLDKDVHPFLMLYNGELQRL</sequence>
<dbReference type="SMART" id="SM00248">
    <property type="entry name" value="ANK"/>
    <property type="match status" value="4"/>
</dbReference>
<dbReference type="PANTHER" id="PTHR10039:SF15">
    <property type="entry name" value="NACHT DOMAIN-CONTAINING PROTEIN"/>
    <property type="match status" value="1"/>
</dbReference>
<evidence type="ECO:0000259" key="4">
    <source>
        <dbReference type="Pfam" id="PF24883"/>
    </source>
</evidence>
<dbReference type="InterPro" id="IPR036770">
    <property type="entry name" value="Ankyrin_rpt-contain_sf"/>
</dbReference>
<dbReference type="Proteomes" id="UP000217790">
    <property type="component" value="Unassembled WGS sequence"/>
</dbReference>
<dbReference type="AlphaFoldDB" id="A0A2H3DA21"/>
<dbReference type="Gene3D" id="3.40.50.300">
    <property type="entry name" value="P-loop containing nucleotide triphosphate hydrolases"/>
    <property type="match status" value="1"/>
</dbReference>
<dbReference type="InterPro" id="IPR027417">
    <property type="entry name" value="P-loop_NTPase"/>
</dbReference>
<dbReference type="InterPro" id="IPR054471">
    <property type="entry name" value="GPIID_WHD"/>
</dbReference>
<dbReference type="InterPro" id="IPR056884">
    <property type="entry name" value="NPHP3-like_N"/>
</dbReference>
<dbReference type="OrthoDB" id="448455at2759"/>
<evidence type="ECO:0000313" key="6">
    <source>
        <dbReference type="Proteomes" id="UP000217790"/>
    </source>
</evidence>
<evidence type="ECO:0000256" key="2">
    <source>
        <dbReference type="PROSITE-ProRule" id="PRU00023"/>
    </source>
</evidence>
<dbReference type="PANTHER" id="PTHR10039">
    <property type="entry name" value="AMELOGENIN"/>
    <property type="match status" value="1"/>
</dbReference>
<feature type="domain" description="Nephrocystin 3-like N-terminal" evidence="4">
    <location>
        <begin position="210"/>
        <end position="367"/>
    </location>
</feature>
<dbReference type="InParanoid" id="A0A2H3DA21"/>
<dbReference type="InterPro" id="IPR002110">
    <property type="entry name" value="Ankyrin_rpt"/>
</dbReference>
<keyword evidence="6" id="KW-1185">Reference proteome</keyword>
<gene>
    <name evidence="5" type="ORF">ARMGADRAFT_1067102</name>
</gene>
<keyword evidence="2" id="KW-0040">ANK repeat</keyword>
<dbReference type="PROSITE" id="PS50088">
    <property type="entry name" value="ANK_REPEAT"/>
    <property type="match status" value="1"/>
</dbReference>
<name>A0A2H3DA21_ARMGA</name>
<dbReference type="Gene3D" id="1.25.40.20">
    <property type="entry name" value="Ankyrin repeat-containing domain"/>
    <property type="match status" value="1"/>
</dbReference>
<dbReference type="Pfam" id="PF24883">
    <property type="entry name" value="NPHP3_N"/>
    <property type="match status" value="1"/>
</dbReference>
<feature type="domain" description="GPI inositol-deacylase winged helix" evidence="3">
    <location>
        <begin position="487"/>
        <end position="577"/>
    </location>
</feature>
<evidence type="ECO:0000313" key="5">
    <source>
        <dbReference type="EMBL" id="PBK85113.1"/>
    </source>
</evidence>
<feature type="repeat" description="ANK" evidence="2">
    <location>
        <begin position="741"/>
        <end position="769"/>
    </location>
</feature>
<evidence type="ECO:0000259" key="3">
    <source>
        <dbReference type="Pfam" id="PF22939"/>
    </source>
</evidence>
<organism evidence="5 6">
    <name type="scientific">Armillaria gallica</name>
    <name type="common">Bulbous honey fungus</name>
    <name type="synonym">Armillaria bulbosa</name>
    <dbReference type="NCBI Taxonomy" id="47427"/>
    <lineage>
        <taxon>Eukaryota</taxon>
        <taxon>Fungi</taxon>
        <taxon>Dikarya</taxon>
        <taxon>Basidiomycota</taxon>
        <taxon>Agaricomycotina</taxon>
        <taxon>Agaricomycetes</taxon>
        <taxon>Agaricomycetidae</taxon>
        <taxon>Agaricales</taxon>
        <taxon>Marasmiineae</taxon>
        <taxon>Physalacriaceae</taxon>
        <taxon>Armillaria</taxon>
    </lineage>
</organism>
<dbReference type="STRING" id="47427.A0A2H3DA21"/>
<keyword evidence="1" id="KW-0677">Repeat</keyword>
<dbReference type="SUPFAM" id="SSF48403">
    <property type="entry name" value="Ankyrin repeat"/>
    <property type="match status" value="1"/>
</dbReference>
<evidence type="ECO:0000256" key="1">
    <source>
        <dbReference type="ARBA" id="ARBA00022737"/>
    </source>
</evidence>
<dbReference type="SUPFAM" id="SSF52540">
    <property type="entry name" value="P-loop containing nucleoside triphosphate hydrolases"/>
    <property type="match status" value="1"/>
</dbReference>
<dbReference type="PROSITE" id="PS50297">
    <property type="entry name" value="ANK_REP_REGION"/>
    <property type="match status" value="1"/>
</dbReference>
<reference evidence="6" key="1">
    <citation type="journal article" date="2017" name="Nat. Ecol. Evol.">
        <title>Genome expansion and lineage-specific genetic innovations in the forest pathogenic fungi Armillaria.</title>
        <authorList>
            <person name="Sipos G."/>
            <person name="Prasanna A.N."/>
            <person name="Walter M.C."/>
            <person name="O'Connor E."/>
            <person name="Balint B."/>
            <person name="Krizsan K."/>
            <person name="Kiss B."/>
            <person name="Hess J."/>
            <person name="Varga T."/>
            <person name="Slot J."/>
            <person name="Riley R."/>
            <person name="Boka B."/>
            <person name="Rigling D."/>
            <person name="Barry K."/>
            <person name="Lee J."/>
            <person name="Mihaltcheva S."/>
            <person name="LaButti K."/>
            <person name="Lipzen A."/>
            <person name="Waldron R."/>
            <person name="Moloney N.M."/>
            <person name="Sperisen C."/>
            <person name="Kredics L."/>
            <person name="Vagvoelgyi C."/>
            <person name="Patrignani A."/>
            <person name="Fitzpatrick D."/>
            <person name="Nagy I."/>
            <person name="Doyle S."/>
            <person name="Anderson J.B."/>
            <person name="Grigoriev I.V."/>
            <person name="Gueldener U."/>
            <person name="Muensterkoetter M."/>
            <person name="Nagy L.G."/>
        </authorList>
    </citation>
    <scope>NUCLEOTIDE SEQUENCE [LARGE SCALE GENOMIC DNA]</scope>
    <source>
        <strain evidence="6">Ar21-2</strain>
    </source>
</reference>
<accession>A0A2H3DA21</accession>
<proteinExistence type="predicted"/>